<protein>
    <submittedName>
        <fullName evidence="2">GP3 protein</fullName>
    </submittedName>
</protein>
<feature type="transmembrane region" description="Helical" evidence="1">
    <location>
        <begin position="125"/>
        <end position="147"/>
    </location>
</feature>
<dbReference type="Proteomes" id="UP000105870">
    <property type="component" value="Genome"/>
</dbReference>
<reference evidence="2 3" key="1">
    <citation type="journal article" date="2016" name="J. Virol.">
        <title>Arteriviruses, Pegiviruses, and Lentiviruses Are Common among Wild African Monkeys.</title>
        <authorList>
            <person name="Bailey A."/>
            <person name="Heimbruch K."/>
        </authorList>
    </citation>
    <scope>NUCLEOTIDE SEQUENCE [LARGE SCALE GENOMIC DNA]</scope>
    <source>
        <strain evidence="2">VSAB1003</strain>
    </source>
</reference>
<name>A0A159D6Z5_9NIDO</name>
<organism evidence="2 3">
    <name type="scientific">Free State vervet virus</name>
    <dbReference type="NCBI Taxonomy" id="1737586"/>
    <lineage>
        <taxon>Viruses</taxon>
        <taxon>Riboviria</taxon>
        <taxon>Orthornavirae</taxon>
        <taxon>Pisuviricota</taxon>
        <taxon>Pisoniviricetes</taxon>
        <taxon>Nidovirales</taxon>
        <taxon>Arnidovirineae</taxon>
        <taxon>Arteriviridae</taxon>
        <taxon>Simarterivirinae</taxon>
        <taxon>Epsilonarterivirus</taxon>
        <taxon>Sheartevirus</taxon>
        <taxon>Epsilonarterivirus safriver</taxon>
    </lineage>
</organism>
<keyword evidence="1" id="KW-0472">Membrane</keyword>
<evidence type="ECO:0000313" key="3">
    <source>
        <dbReference type="Proteomes" id="UP000105870"/>
    </source>
</evidence>
<evidence type="ECO:0000256" key="1">
    <source>
        <dbReference type="SAM" id="Phobius"/>
    </source>
</evidence>
<keyword evidence="1" id="KW-1133">Transmembrane helix</keyword>
<accession>A0A159D6Z5</accession>
<evidence type="ECO:0000313" key="2">
    <source>
        <dbReference type="EMBL" id="ALS54328.1"/>
    </source>
</evidence>
<sequence>MGHRSVFALLSFSSLLCSVYSFCFKLPDPDLHISVYLNYTTCHMQGSITAGYQSLTDCHSFAHNEFAGKFDPLNITYITAAPVGALALGLSLLRHRWSCQWTLDGYCCNSTSSQPSQLVQVLQPLPHLIILLGGAVILGIVSVCLAVPRHSTTKRD</sequence>
<proteinExistence type="predicted"/>
<dbReference type="EMBL" id="KR862309">
    <property type="protein sequence ID" value="ALS54328.1"/>
    <property type="molecule type" value="Genomic_RNA"/>
</dbReference>
<keyword evidence="1" id="KW-0812">Transmembrane</keyword>